<dbReference type="SUPFAM" id="SSF117396">
    <property type="entry name" value="TM1631-like"/>
    <property type="match status" value="1"/>
</dbReference>
<dbReference type="RefSeq" id="WP_230741381.1">
    <property type="nucleotide sequence ID" value="NZ_PGCK01000004.1"/>
</dbReference>
<dbReference type="InterPro" id="IPR002763">
    <property type="entry name" value="DUF72"/>
</dbReference>
<keyword evidence="2" id="KW-1185">Reference proteome</keyword>
<dbReference type="InterPro" id="IPR036520">
    <property type="entry name" value="UPF0759_sf"/>
</dbReference>
<gene>
    <name evidence="1" type="ORF">CUJ83_05975</name>
</gene>
<dbReference type="AlphaFoldDB" id="A0AAP2RBZ5"/>
<dbReference type="EMBL" id="PGCK01000004">
    <property type="protein sequence ID" value="MCD1294548.1"/>
    <property type="molecule type" value="Genomic_DNA"/>
</dbReference>
<sequence length="293" mass="33611">MPVLIGTSGWSYDDWVGTFYPPHLKKEEWLSYYARFFKTTEINSTYYSFPTAAVVNSWISKASGFSGFEYSVKFPKRVTHDSLLSDVSHALEFEEKVLSPLSDSGYLGGVLIQLSPYFKMIDEERTTDHLSRLQSLLESLDTKKFDYAIEFRHRSWLEDKGLNAGVRDLLQRSGVAVCAVDGPSMPGMIEDTADHAYIRFHGRNPDIWYGKDRDMKGRMNRYDYVYREEELAPWKGRLGSLKAKGAVRVYFNNHPRANAVKNAMMFETMLGLKEKQEVPHIAAQSSLSSYFDQ</sequence>
<dbReference type="Pfam" id="PF01904">
    <property type="entry name" value="DUF72"/>
    <property type="match status" value="1"/>
</dbReference>
<evidence type="ECO:0000313" key="2">
    <source>
        <dbReference type="Proteomes" id="UP001320159"/>
    </source>
</evidence>
<protein>
    <submittedName>
        <fullName evidence="1">DUF72 domain-containing protein</fullName>
    </submittedName>
</protein>
<reference evidence="1 2" key="1">
    <citation type="submission" date="2017-11" db="EMBL/GenBank/DDBJ databases">
        <title>Isolation and Characterization of Family Methanocellaceae Species from Potential Methane Hydrate Area Offshore Southwestern Taiwan.</title>
        <authorList>
            <person name="Zhang W.-L."/>
            <person name="Chen W.-C."/>
            <person name="Lai M.-C."/>
            <person name="Chen S.-C."/>
        </authorList>
    </citation>
    <scope>NUCLEOTIDE SEQUENCE [LARGE SCALE GENOMIC DNA]</scope>
    <source>
        <strain evidence="1 2">CWC-04</strain>
    </source>
</reference>
<evidence type="ECO:0000313" key="1">
    <source>
        <dbReference type="EMBL" id="MCD1294548.1"/>
    </source>
</evidence>
<dbReference type="Gene3D" id="3.20.20.410">
    <property type="entry name" value="Protein of unknown function UPF0759"/>
    <property type="match status" value="1"/>
</dbReference>
<dbReference type="PANTHER" id="PTHR30348:SF4">
    <property type="entry name" value="DUF72 DOMAIN-CONTAINING PROTEIN"/>
    <property type="match status" value="1"/>
</dbReference>
<dbReference type="Proteomes" id="UP001320159">
    <property type="component" value="Unassembled WGS sequence"/>
</dbReference>
<proteinExistence type="predicted"/>
<organism evidence="1 2">
    <name type="scientific">Methanooceanicella nereidis</name>
    <dbReference type="NCBI Taxonomy" id="2052831"/>
    <lineage>
        <taxon>Archaea</taxon>
        <taxon>Methanobacteriati</taxon>
        <taxon>Methanobacteriota</taxon>
        <taxon>Stenosarchaea group</taxon>
        <taxon>Methanomicrobia</taxon>
        <taxon>Methanocellales</taxon>
        <taxon>Methanocellaceae</taxon>
        <taxon>Methanooceanicella</taxon>
    </lineage>
</organism>
<accession>A0AAP2RBZ5</accession>
<dbReference type="PANTHER" id="PTHR30348">
    <property type="entry name" value="UNCHARACTERIZED PROTEIN YECE"/>
    <property type="match status" value="1"/>
</dbReference>
<name>A0AAP2RBZ5_9EURY</name>
<comment type="caution">
    <text evidence="1">The sequence shown here is derived from an EMBL/GenBank/DDBJ whole genome shotgun (WGS) entry which is preliminary data.</text>
</comment>